<proteinExistence type="predicted"/>
<evidence type="ECO:0000259" key="1">
    <source>
        <dbReference type="PROSITE" id="PS50910"/>
    </source>
</evidence>
<gene>
    <name evidence="2" type="ORF">Thena_1172</name>
</gene>
<evidence type="ECO:0000313" key="3">
    <source>
        <dbReference type="Proteomes" id="UP000011765"/>
    </source>
</evidence>
<dbReference type="eggNOG" id="COG2250">
    <property type="taxonomic scope" value="Bacteria"/>
</dbReference>
<dbReference type="Pfam" id="PF05168">
    <property type="entry name" value="HEPN"/>
    <property type="match status" value="1"/>
</dbReference>
<name>M1E7V2_9BACT</name>
<dbReference type="Gene3D" id="1.20.120.330">
    <property type="entry name" value="Nucleotidyltransferases domain 2"/>
    <property type="match status" value="1"/>
</dbReference>
<dbReference type="OrthoDB" id="9808176at2"/>
<dbReference type="AlphaFoldDB" id="M1E7V2"/>
<dbReference type="HOGENOM" id="CLU_2959359_0_0_9"/>
<dbReference type="InterPro" id="IPR007842">
    <property type="entry name" value="HEPN_dom"/>
</dbReference>
<evidence type="ECO:0000313" key="2">
    <source>
        <dbReference type="EMBL" id="AEE14793.1"/>
    </source>
</evidence>
<dbReference type="KEGG" id="tnr:Thena_1172"/>
<accession>M1E7V2</accession>
<organism evidence="2 3">
    <name type="scientific">Thermodesulfobium narugense DSM 14796</name>
    <dbReference type="NCBI Taxonomy" id="747365"/>
    <lineage>
        <taxon>Bacteria</taxon>
        <taxon>Pseudomonadati</taxon>
        <taxon>Thermodesulfobiota</taxon>
        <taxon>Thermodesulfobiia</taxon>
        <taxon>Thermodesulfobiales</taxon>
        <taxon>Thermodesulfobiaceae</taxon>
        <taxon>Thermodesulfobium</taxon>
    </lineage>
</organism>
<keyword evidence="3" id="KW-1185">Reference proteome</keyword>
<sequence length="59" mass="6893">MQQCIEKHLKAYLIFNGKEIRKTHDIAELISSCSEIDESFNILLRPDIVKLTDYAVEIR</sequence>
<dbReference type="Proteomes" id="UP000011765">
    <property type="component" value="Chromosome"/>
</dbReference>
<reference evidence="2 3" key="1">
    <citation type="submission" date="2011-04" db="EMBL/GenBank/DDBJ databases">
        <title>The complete genome of Thermodesulfobium narugense DSM 14796.</title>
        <authorList>
            <consortium name="US DOE Joint Genome Institute (JGI-PGF)"/>
            <person name="Lucas S."/>
            <person name="Han J."/>
            <person name="Lapidus A."/>
            <person name="Bruce D."/>
            <person name="Goodwin L."/>
            <person name="Pitluck S."/>
            <person name="Peters L."/>
            <person name="Kyrpides N."/>
            <person name="Mavromatis K."/>
            <person name="Pagani I."/>
            <person name="Ivanova N."/>
            <person name="Ovchinnikova G."/>
            <person name="Zhang X."/>
            <person name="Saunders L."/>
            <person name="Detter J.C."/>
            <person name="Tapia R."/>
            <person name="Han C."/>
            <person name="Land M."/>
            <person name="Hauser L."/>
            <person name="Markowitz V."/>
            <person name="Cheng J.-F."/>
            <person name="Hugenholtz P."/>
            <person name="Woyke T."/>
            <person name="Wu D."/>
            <person name="Spring S."/>
            <person name="Schroeder M."/>
            <person name="Brambilla E."/>
            <person name="Klenk H.-P."/>
            <person name="Eisen J.A."/>
        </authorList>
    </citation>
    <scope>NUCLEOTIDE SEQUENCE [LARGE SCALE GENOMIC DNA]</scope>
    <source>
        <strain evidence="2 3">DSM 14796</strain>
    </source>
</reference>
<dbReference type="PROSITE" id="PS50910">
    <property type="entry name" value="HEPN"/>
    <property type="match status" value="1"/>
</dbReference>
<dbReference type="EMBL" id="CP002690">
    <property type="protein sequence ID" value="AEE14793.1"/>
    <property type="molecule type" value="Genomic_DNA"/>
</dbReference>
<dbReference type="SUPFAM" id="SSF81593">
    <property type="entry name" value="Nucleotidyltransferase substrate binding subunit/domain"/>
    <property type="match status" value="1"/>
</dbReference>
<feature type="domain" description="HEPN" evidence="1">
    <location>
        <begin position="1"/>
        <end position="59"/>
    </location>
</feature>
<protein>
    <submittedName>
        <fullName evidence="2">HEPN domain protein</fullName>
    </submittedName>
</protein>